<dbReference type="Proteomes" id="UP000681162">
    <property type="component" value="Unassembled WGS sequence"/>
</dbReference>
<evidence type="ECO:0000259" key="1">
    <source>
        <dbReference type="PROSITE" id="PS51186"/>
    </source>
</evidence>
<dbReference type="SUPFAM" id="SSF55729">
    <property type="entry name" value="Acyl-CoA N-acyltransferases (Nat)"/>
    <property type="match status" value="1"/>
</dbReference>
<organism evidence="2 3">
    <name type="scientific">Paenibacillus antibioticophila</name>
    <dbReference type="NCBI Taxonomy" id="1274374"/>
    <lineage>
        <taxon>Bacteria</taxon>
        <taxon>Bacillati</taxon>
        <taxon>Bacillota</taxon>
        <taxon>Bacilli</taxon>
        <taxon>Bacillales</taxon>
        <taxon>Paenibacillaceae</taxon>
        <taxon>Paenibacillus</taxon>
    </lineage>
</organism>
<evidence type="ECO:0000313" key="2">
    <source>
        <dbReference type="EMBL" id="GIO37853.1"/>
    </source>
</evidence>
<dbReference type="PIRSF" id="PIRSF037663">
    <property type="entry name" value="Acetyltransf_GNAT_prd"/>
    <property type="match status" value="1"/>
</dbReference>
<dbReference type="PROSITE" id="PS51186">
    <property type="entry name" value="GNAT"/>
    <property type="match status" value="1"/>
</dbReference>
<dbReference type="Gene3D" id="3.40.630.30">
    <property type="match status" value="1"/>
</dbReference>
<keyword evidence="3" id="KW-1185">Reference proteome</keyword>
<dbReference type="PANTHER" id="PTHR43072">
    <property type="entry name" value="N-ACETYLTRANSFERASE"/>
    <property type="match status" value="1"/>
</dbReference>
<accession>A0A919XUI5</accession>
<gene>
    <name evidence="2" type="ORF">J41TS12_27140</name>
</gene>
<dbReference type="GO" id="GO:0016747">
    <property type="term" value="F:acyltransferase activity, transferring groups other than amino-acyl groups"/>
    <property type="evidence" value="ECO:0007669"/>
    <property type="project" value="InterPro"/>
</dbReference>
<dbReference type="InterPro" id="IPR016181">
    <property type="entry name" value="Acyl_CoA_acyltransferase"/>
</dbReference>
<dbReference type="EMBL" id="BORR01000009">
    <property type="protein sequence ID" value="GIO37853.1"/>
    <property type="molecule type" value="Genomic_DNA"/>
</dbReference>
<dbReference type="AlphaFoldDB" id="A0A919XUI5"/>
<protein>
    <submittedName>
        <fullName evidence="2">N-acetyltransferase</fullName>
    </submittedName>
</protein>
<evidence type="ECO:0000313" key="3">
    <source>
        <dbReference type="Proteomes" id="UP000681162"/>
    </source>
</evidence>
<proteinExistence type="predicted"/>
<sequence>MRIRSFQLSDVNQVMELLQEALMEECYEDTKRAFARQLSWDSELIVIAEDEDKVIGTVIGTIDQNNTGFIYRTAVHPDYRRQGVGKNLVSAMEQRFQQRNIHRIMIAGDPHNKAIAPLYEAMGYGASKFLEAFQKLSIAAANAVGN</sequence>
<feature type="domain" description="N-acetyltransferase" evidence="1">
    <location>
        <begin position="1"/>
        <end position="141"/>
    </location>
</feature>
<name>A0A919XUI5_9BACL</name>
<dbReference type="InterPro" id="IPR000182">
    <property type="entry name" value="GNAT_dom"/>
</dbReference>
<comment type="caution">
    <text evidence="2">The sequence shown here is derived from an EMBL/GenBank/DDBJ whole genome shotgun (WGS) entry which is preliminary data.</text>
</comment>
<dbReference type="RefSeq" id="WP_212940081.1">
    <property type="nucleotide sequence ID" value="NZ_BORR01000009.1"/>
</dbReference>
<dbReference type="CDD" id="cd04301">
    <property type="entry name" value="NAT_SF"/>
    <property type="match status" value="1"/>
</dbReference>
<dbReference type="Pfam" id="PF00583">
    <property type="entry name" value="Acetyltransf_1"/>
    <property type="match status" value="1"/>
</dbReference>
<reference evidence="2 3" key="1">
    <citation type="submission" date="2021-03" db="EMBL/GenBank/DDBJ databases">
        <title>Antimicrobial resistance genes in bacteria isolated from Japanese honey, and their potential for conferring macrolide and lincosamide resistance in the American foulbrood pathogen Paenibacillus larvae.</title>
        <authorList>
            <person name="Okamoto M."/>
            <person name="Kumagai M."/>
            <person name="Kanamori H."/>
            <person name="Takamatsu D."/>
        </authorList>
    </citation>
    <scope>NUCLEOTIDE SEQUENCE [LARGE SCALE GENOMIC DNA]</scope>
    <source>
        <strain evidence="2 3">J41TS12</strain>
    </source>
</reference>
<dbReference type="InterPro" id="IPR017255">
    <property type="entry name" value="AcTrfase_GNAT_prd"/>
</dbReference>